<dbReference type="EMBL" id="CP010767">
    <property type="protein sequence ID" value="ATG44233.1"/>
    <property type="molecule type" value="Genomic_DNA"/>
</dbReference>
<evidence type="ECO:0000256" key="10">
    <source>
        <dbReference type="ARBA" id="ARBA00023136"/>
    </source>
</evidence>
<dbReference type="PANTHER" id="PTHR45436:SF15">
    <property type="entry name" value="SENSOR HISTIDINE KINASE CUSS"/>
    <property type="match status" value="1"/>
</dbReference>
<dbReference type="InterPro" id="IPR003594">
    <property type="entry name" value="HATPase_dom"/>
</dbReference>
<keyword evidence="7 14" id="KW-0418">Kinase</keyword>
<evidence type="ECO:0000256" key="5">
    <source>
        <dbReference type="ARBA" id="ARBA00022679"/>
    </source>
</evidence>
<dbReference type="GO" id="GO:0005886">
    <property type="term" value="C:plasma membrane"/>
    <property type="evidence" value="ECO:0007669"/>
    <property type="project" value="TreeGrafter"/>
</dbReference>
<dbReference type="InterPro" id="IPR003660">
    <property type="entry name" value="HAMP_dom"/>
</dbReference>
<evidence type="ECO:0000256" key="11">
    <source>
        <dbReference type="SAM" id="Phobius"/>
    </source>
</evidence>
<organism evidence="14 15">
    <name type="scientific">Phaeobacter piscinae</name>
    <dbReference type="NCBI Taxonomy" id="1580596"/>
    <lineage>
        <taxon>Bacteria</taxon>
        <taxon>Pseudomonadati</taxon>
        <taxon>Pseudomonadota</taxon>
        <taxon>Alphaproteobacteria</taxon>
        <taxon>Rhodobacterales</taxon>
        <taxon>Roseobacteraceae</taxon>
        <taxon>Phaeobacter</taxon>
    </lineage>
</organism>
<protein>
    <recommendedName>
        <fullName evidence="3">histidine kinase</fullName>
        <ecNumber evidence="3">2.7.13.3</ecNumber>
    </recommendedName>
</protein>
<dbReference type="SUPFAM" id="SSF55874">
    <property type="entry name" value="ATPase domain of HSP90 chaperone/DNA topoisomerase II/histidine kinase"/>
    <property type="match status" value="1"/>
</dbReference>
<dbReference type="Pfam" id="PF02518">
    <property type="entry name" value="HATPase_c"/>
    <property type="match status" value="1"/>
</dbReference>
<dbReference type="Gene3D" id="1.10.287.130">
    <property type="match status" value="1"/>
</dbReference>
<dbReference type="EC" id="2.7.13.3" evidence="3"/>
<accession>A0AAN1GS60</accession>
<dbReference type="InterPro" id="IPR036890">
    <property type="entry name" value="HATPase_C_sf"/>
</dbReference>
<keyword evidence="4" id="KW-0597">Phosphoprotein</keyword>
<keyword evidence="6 11" id="KW-0812">Transmembrane</keyword>
<feature type="domain" description="Histidine kinase" evidence="12">
    <location>
        <begin position="238"/>
        <end position="445"/>
    </location>
</feature>
<keyword evidence="10 11" id="KW-0472">Membrane</keyword>
<evidence type="ECO:0000313" key="15">
    <source>
        <dbReference type="Proteomes" id="UP000218606"/>
    </source>
</evidence>
<dbReference type="PRINTS" id="PR00344">
    <property type="entry name" value="BCTRLSENSOR"/>
</dbReference>
<dbReference type="CDD" id="cd00082">
    <property type="entry name" value="HisKA"/>
    <property type="match status" value="1"/>
</dbReference>
<comment type="catalytic activity">
    <reaction evidence="1">
        <text>ATP + protein L-histidine = ADP + protein N-phospho-L-histidine.</text>
        <dbReference type="EC" id="2.7.13.3"/>
    </reaction>
</comment>
<evidence type="ECO:0000259" key="12">
    <source>
        <dbReference type="PROSITE" id="PS50109"/>
    </source>
</evidence>
<sequence length="447" mass="48959">MSLMRNRVWGRSVRQRIQWLVIPLLAIAIVVASTTLFVSARLKVSNLLQEQTDILAIATTTMAGDQIGPRSEEMIRKSIEAYKGKFVIRIRDAAGRTTFNSKPDLPPFSRQEIGESMIISHGGIWLVRRYNLSSGGELVIGRPREESDKIVWQVVLSALIPLLLVFAASVAAILYAVRIGLMPLSDLSNELGHRTADRLDTLNTAGRGEELVPIVTSLNGLFDRIQEAMRREREFIDDAAHEIRTPLAAIKAQIQVIDRSTLDGDAQKRFDNILLGVDRAASMADSLLDQAKADQDRAPQSLVKVASVLRRSIADLLPVAERKGIKLELSKTDGSVFHCAQQDLQTIMGNILSNAIKYCAQGAQIQVSLSSGRIAVEDSGPGIPEDMRDKIFERFVRLECNAVHGAGLGLSVVQSLANANSLKVAVVDAVALQGARFEIWQPETDAV</sequence>
<evidence type="ECO:0000256" key="3">
    <source>
        <dbReference type="ARBA" id="ARBA00012438"/>
    </source>
</evidence>
<name>A0AAN1GS60_9RHOB</name>
<feature type="domain" description="HAMP" evidence="13">
    <location>
        <begin position="178"/>
        <end position="230"/>
    </location>
</feature>
<dbReference type="InterPro" id="IPR036097">
    <property type="entry name" value="HisK_dim/P_sf"/>
</dbReference>
<dbReference type="PANTHER" id="PTHR45436">
    <property type="entry name" value="SENSOR HISTIDINE KINASE YKOH"/>
    <property type="match status" value="1"/>
</dbReference>
<reference evidence="14 15" key="1">
    <citation type="journal article" date="2017" name="Front. Microbiol.">
        <title>Phaeobacter piscinae sp. nov., a species of the Roseobacter group and potential aquaculture probiont.</title>
        <authorList>
            <person name="Sonnenschein E.C."/>
            <person name="Phippen C.B.W."/>
            <person name="Nielsen K.F."/>
            <person name="Mateiu R.V."/>
            <person name="Melchiorsen J."/>
            <person name="Gram L."/>
            <person name="Overmann J."/>
            <person name="Freese H.M."/>
        </authorList>
    </citation>
    <scope>NUCLEOTIDE SEQUENCE [LARGE SCALE GENOMIC DNA]</scope>
    <source>
        <strain evidence="14 15">P13</strain>
    </source>
</reference>
<gene>
    <name evidence="14" type="ORF">PhaeoP13_02312</name>
</gene>
<comment type="subcellular location">
    <subcellularLocation>
        <location evidence="2">Membrane</location>
        <topology evidence="2">Multi-pass membrane protein</topology>
    </subcellularLocation>
</comment>
<dbReference type="SUPFAM" id="SSF47384">
    <property type="entry name" value="Homodimeric domain of signal transducing histidine kinase"/>
    <property type="match status" value="1"/>
</dbReference>
<evidence type="ECO:0000313" key="14">
    <source>
        <dbReference type="EMBL" id="ATG44233.1"/>
    </source>
</evidence>
<dbReference type="InterPro" id="IPR050428">
    <property type="entry name" value="TCS_sensor_his_kinase"/>
</dbReference>
<evidence type="ECO:0000256" key="1">
    <source>
        <dbReference type="ARBA" id="ARBA00000085"/>
    </source>
</evidence>
<dbReference type="Gene3D" id="3.30.565.10">
    <property type="entry name" value="Histidine kinase-like ATPase, C-terminal domain"/>
    <property type="match status" value="1"/>
</dbReference>
<dbReference type="CDD" id="cd00075">
    <property type="entry name" value="HATPase"/>
    <property type="match status" value="1"/>
</dbReference>
<dbReference type="SMART" id="SM00387">
    <property type="entry name" value="HATPase_c"/>
    <property type="match status" value="1"/>
</dbReference>
<dbReference type="PROSITE" id="PS50109">
    <property type="entry name" value="HIS_KIN"/>
    <property type="match status" value="1"/>
</dbReference>
<keyword evidence="9" id="KW-0902">Two-component regulatory system</keyword>
<dbReference type="AlphaFoldDB" id="A0AAN1GS60"/>
<dbReference type="RefSeq" id="WP_096872007.1">
    <property type="nucleotide sequence ID" value="NZ_CP010715.1"/>
</dbReference>
<feature type="transmembrane region" description="Helical" evidence="11">
    <location>
        <begin position="150"/>
        <end position="177"/>
    </location>
</feature>
<evidence type="ECO:0000256" key="2">
    <source>
        <dbReference type="ARBA" id="ARBA00004141"/>
    </source>
</evidence>
<dbReference type="GO" id="GO:0000155">
    <property type="term" value="F:phosphorelay sensor kinase activity"/>
    <property type="evidence" value="ECO:0007669"/>
    <property type="project" value="InterPro"/>
</dbReference>
<evidence type="ECO:0000256" key="9">
    <source>
        <dbReference type="ARBA" id="ARBA00023012"/>
    </source>
</evidence>
<feature type="transmembrane region" description="Helical" evidence="11">
    <location>
        <begin position="20"/>
        <end position="40"/>
    </location>
</feature>
<dbReference type="InterPro" id="IPR003661">
    <property type="entry name" value="HisK_dim/P_dom"/>
</dbReference>
<dbReference type="InterPro" id="IPR004358">
    <property type="entry name" value="Sig_transdc_His_kin-like_C"/>
</dbReference>
<evidence type="ECO:0000256" key="7">
    <source>
        <dbReference type="ARBA" id="ARBA00022777"/>
    </source>
</evidence>
<evidence type="ECO:0000256" key="6">
    <source>
        <dbReference type="ARBA" id="ARBA00022692"/>
    </source>
</evidence>
<dbReference type="InterPro" id="IPR005467">
    <property type="entry name" value="His_kinase_dom"/>
</dbReference>
<evidence type="ECO:0000256" key="4">
    <source>
        <dbReference type="ARBA" id="ARBA00022553"/>
    </source>
</evidence>
<dbReference type="SMART" id="SM00388">
    <property type="entry name" value="HisKA"/>
    <property type="match status" value="1"/>
</dbReference>
<evidence type="ECO:0000259" key="13">
    <source>
        <dbReference type="PROSITE" id="PS50885"/>
    </source>
</evidence>
<evidence type="ECO:0000256" key="8">
    <source>
        <dbReference type="ARBA" id="ARBA00022989"/>
    </source>
</evidence>
<keyword evidence="5" id="KW-0808">Transferase</keyword>
<dbReference type="PROSITE" id="PS50885">
    <property type="entry name" value="HAMP"/>
    <property type="match status" value="1"/>
</dbReference>
<dbReference type="Proteomes" id="UP000218606">
    <property type="component" value="Chromosome"/>
</dbReference>
<dbReference type="Pfam" id="PF00512">
    <property type="entry name" value="HisKA"/>
    <property type="match status" value="1"/>
</dbReference>
<keyword evidence="8 11" id="KW-1133">Transmembrane helix</keyword>
<proteinExistence type="predicted"/>